<dbReference type="OrthoDB" id="6766492at2"/>
<feature type="transmembrane region" description="Helical" evidence="8">
    <location>
        <begin position="249"/>
        <end position="272"/>
    </location>
</feature>
<feature type="transmembrane region" description="Helical" evidence="8">
    <location>
        <begin position="161"/>
        <end position="184"/>
    </location>
</feature>
<evidence type="ECO:0000259" key="9">
    <source>
        <dbReference type="PROSITE" id="PS50850"/>
    </source>
</evidence>
<evidence type="ECO:0000256" key="1">
    <source>
        <dbReference type="ARBA" id="ARBA00004651"/>
    </source>
</evidence>
<evidence type="ECO:0000256" key="6">
    <source>
        <dbReference type="ARBA" id="ARBA00022989"/>
    </source>
</evidence>
<evidence type="ECO:0000256" key="2">
    <source>
        <dbReference type="ARBA" id="ARBA00022448"/>
    </source>
</evidence>
<evidence type="ECO:0000313" key="10">
    <source>
        <dbReference type="EMBL" id="KAF7597702.1"/>
    </source>
</evidence>
<comment type="subcellular location">
    <subcellularLocation>
        <location evidence="1">Cell membrane</location>
        <topology evidence="1">Multi-pass membrane protein</topology>
    </subcellularLocation>
</comment>
<dbReference type="InterPro" id="IPR051084">
    <property type="entry name" value="H+-coupled_symporters"/>
</dbReference>
<feature type="transmembrane region" description="Helical" evidence="8">
    <location>
        <begin position="65"/>
        <end position="85"/>
    </location>
</feature>
<feature type="domain" description="Major facilitator superfamily (MFS) profile" evidence="9">
    <location>
        <begin position="23"/>
        <end position="431"/>
    </location>
</feature>
<feature type="transmembrane region" description="Helical" evidence="8">
    <location>
        <begin position="292"/>
        <end position="310"/>
    </location>
</feature>
<evidence type="ECO:0000256" key="3">
    <source>
        <dbReference type="ARBA" id="ARBA00022475"/>
    </source>
</evidence>
<reference evidence="11 12" key="2">
    <citation type="submission" date="2017-07" db="EMBL/GenBank/DDBJ databases">
        <title>Candidatus Dactylopiibacterium carminicum, a nitrogen-fixing symbiont of the cochineal insect Dactylopius coccus and Dactylopius opuntiae (Hemiptera: Coccoidea: Dactylopiidae).</title>
        <authorList>
            <person name="Vera A."/>
        </authorList>
    </citation>
    <scope>NUCLEOTIDE SEQUENCE [LARGE SCALE GENOMIC DNA]</scope>
    <source>
        <strain evidence="11 12">NFDCM</strain>
    </source>
</reference>
<evidence type="ECO:0000256" key="4">
    <source>
        <dbReference type="ARBA" id="ARBA00022692"/>
    </source>
</evidence>
<keyword evidence="4 8" id="KW-0812">Transmembrane</keyword>
<feature type="transmembrane region" description="Helical" evidence="8">
    <location>
        <begin position="346"/>
        <end position="368"/>
    </location>
</feature>
<keyword evidence="6 8" id="KW-1133">Transmembrane helix</keyword>
<feature type="transmembrane region" description="Helical" evidence="8">
    <location>
        <begin position="317"/>
        <end position="334"/>
    </location>
</feature>
<feature type="transmembrane region" description="Helical" evidence="8">
    <location>
        <begin position="196"/>
        <end position="215"/>
    </location>
</feature>
<dbReference type="InterPro" id="IPR011701">
    <property type="entry name" value="MFS"/>
</dbReference>
<keyword evidence="7 8" id="KW-0472">Membrane</keyword>
<gene>
    <name evidence="10" type="ORF">BGI27_17360</name>
    <name evidence="11" type="ORF">CGU29_17155</name>
</gene>
<dbReference type="EMBL" id="NMRN01000105">
    <property type="protein sequence ID" value="PAS91311.1"/>
    <property type="molecule type" value="Genomic_DNA"/>
</dbReference>
<dbReference type="RefSeq" id="WP_095526049.1">
    <property type="nucleotide sequence ID" value="NZ_MDUX01000106.1"/>
</dbReference>
<dbReference type="SUPFAM" id="SSF103473">
    <property type="entry name" value="MFS general substrate transporter"/>
    <property type="match status" value="1"/>
</dbReference>
<evidence type="ECO:0000313" key="13">
    <source>
        <dbReference type="Proteomes" id="UP000623509"/>
    </source>
</evidence>
<keyword evidence="2" id="KW-0813">Transport</keyword>
<feature type="transmembrane region" description="Helical" evidence="8">
    <location>
        <begin position="412"/>
        <end position="434"/>
    </location>
</feature>
<dbReference type="InterPro" id="IPR036259">
    <property type="entry name" value="MFS_trans_sf"/>
</dbReference>
<keyword evidence="13" id="KW-1185">Reference proteome</keyword>
<organism evidence="11 12">
    <name type="scientific">Candidatus Dactylopiibacterium carminicum</name>
    <dbReference type="NCBI Taxonomy" id="857335"/>
    <lineage>
        <taxon>Bacteria</taxon>
        <taxon>Pseudomonadati</taxon>
        <taxon>Pseudomonadota</taxon>
        <taxon>Betaproteobacteria</taxon>
        <taxon>Rhodocyclales</taxon>
        <taxon>Rhodocyclaceae</taxon>
        <taxon>Candidatus Dactylopiibacterium</taxon>
    </lineage>
</organism>
<dbReference type="Proteomes" id="UP000623509">
    <property type="component" value="Unassembled WGS sequence"/>
</dbReference>
<dbReference type="PANTHER" id="PTHR43528:SF7">
    <property type="entry name" value="MFS TRANSPORTER"/>
    <property type="match status" value="1"/>
</dbReference>
<dbReference type="GO" id="GO:0015293">
    <property type="term" value="F:symporter activity"/>
    <property type="evidence" value="ECO:0007669"/>
    <property type="project" value="UniProtKB-KW"/>
</dbReference>
<feature type="transmembrane region" description="Helical" evidence="8">
    <location>
        <begin position="35"/>
        <end position="53"/>
    </location>
</feature>
<evidence type="ECO:0000256" key="8">
    <source>
        <dbReference type="SAM" id="Phobius"/>
    </source>
</evidence>
<keyword evidence="3" id="KW-1003">Cell membrane</keyword>
<feature type="transmembrane region" description="Helical" evidence="8">
    <location>
        <begin position="126"/>
        <end position="149"/>
    </location>
</feature>
<dbReference type="PANTHER" id="PTHR43528">
    <property type="entry name" value="ALPHA-KETOGLUTARATE PERMEASE"/>
    <property type="match status" value="1"/>
</dbReference>
<dbReference type="Gene3D" id="1.20.1250.20">
    <property type="entry name" value="MFS general substrate transporter like domains"/>
    <property type="match status" value="2"/>
</dbReference>
<dbReference type="PROSITE" id="PS50850">
    <property type="entry name" value="MFS"/>
    <property type="match status" value="1"/>
</dbReference>
<evidence type="ECO:0000313" key="11">
    <source>
        <dbReference type="EMBL" id="PAS91311.1"/>
    </source>
</evidence>
<evidence type="ECO:0000256" key="7">
    <source>
        <dbReference type="ARBA" id="ARBA00023136"/>
    </source>
</evidence>
<feature type="transmembrane region" description="Helical" evidence="8">
    <location>
        <begin position="97"/>
        <end position="120"/>
    </location>
</feature>
<keyword evidence="5" id="KW-0769">Symport</keyword>
<dbReference type="Pfam" id="PF07690">
    <property type="entry name" value="MFS_1"/>
    <property type="match status" value="1"/>
</dbReference>
<sequence length="443" mass="47874">MNPSTTSSQLDLQRPLNAQDYKTLSLSALGGALEFYDFVVYVFFAAVLGNLFFPPDMPDWLRQLQTFGIFAAGYLARPLGGIIIAHFGDILGRKRMFTLSIFLMALPTLAIGLLPTYANIGIAAPLLLLLFRLMQGVAIGGEVPGAWVFVAEHVPGNRVGIAVSTLTAGLTAGILLGSLGSVAINGFYTPEEVAAYAWRFPFILGGVFGFVAVYLRRFLEETPVFREMQARRKLADDGLPLKILLREHFGACVISMLLTWILSAAIVVVILLTPTYLQKVHHIAPALASQANALATVALAIGCLFFGWVADRFNLRISMIISFICLMICSYWFYSGLPGTPESLIGSYVLTGFTVGAVATVPIAAVRAFPAAIRFSGLSFSYNVSYAVFGGLTPIMLTLWMQKDVMAPAHYVSSLAILGLVLAFVPLTTSLAHWHFGEAKAAT</sequence>
<accession>A0A272EMG5</accession>
<dbReference type="GO" id="GO:0005886">
    <property type="term" value="C:plasma membrane"/>
    <property type="evidence" value="ECO:0007669"/>
    <property type="project" value="UniProtKB-SubCell"/>
</dbReference>
<feature type="transmembrane region" description="Helical" evidence="8">
    <location>
        <begin position="380"/>
        <end position="400"/>
    </location>
</feature>
<dbReference type="InterPro" id="IPR020846">
    <property type="entry name" value="MFS_dom"/>
</dbReference>
<evidence type="ECO:0000313" key="12">
    <source>
        <dbReference type="Proteomes" id="UP000216107"/>
    </source>
</evidence>
<reference evidence="10 13" key="1">
    <citation type="submission" date="2016-08" db="EMBL/GenBank/DDBJ databases">
        <title>Candidatus Dactylopiibacterium carminicum genome sequence.</title>
        <authorList>
            <person name="Ramirez-Puebla S.T."/>
            <person name="Ormeno-Orrillo E."/>
            <person name="Vera-Ponce De Leon A."/>
            <person name="Luis L."/>
            <person name="Sanchez-Flores A."/>
            <person name="Monica R."/>
            <person name="Martinez-Romero E."/>
        </authorList>
    </citation>
    <scope>NUCLEOTIDE SEQUENCE [LARGE SCALE GENOMIC DNA]</scope>
    <source>
        <strain evidence="10">END1</strain>
    </source>
</reference>
<evidence type="ECO:0000256" key="5">
    <source>
        <dbReference type="ARBA" id="ARBA00022847"/>
    </source>
</evidence>
<protein>
    <submittedName>
        <fullName evidence="11">MFS transporter</fullName>
    </submittedName>
</protein>
<proteinExistence type="predicted"/>
<dbReference type="EMBL" id="MDUX01000106">
    <property type="protein sequence ID" value="KAF7597702.1"/>
    <property type="molecule type" value="Genomic_DNA"/>
</dbReference>
<dbReference type="FunFam" id="1.20.1250.20:FF:000001">
    <property type="entry name" value="Dicarboxylate MFS transporter"/>
    <property type="match status" value="1"/>
</dbReference>
<dbReference type="Proteomes" id="UP000216107">
    <property type="component" value="Unassembled WGS sequence"/>
</dbReference>
<comment type="caution">
    <text evidence="11">The sequence shown here is derived from an EMBL/GenBank/DDBJ whole genome shotgun (WGS) entry which is preliminary data.</text>
</comment>
<name>A0A272EMG5_9RHOO</name>
<dbReference type="AlphaFoldDB" id="A0A272EMG5"/>